<dbReference type="EMBL" id="AP017928">
    <property type="protein sequence ID" value="BBA31991.1"/>
    <property type="molecule type" value="Genomic_DNA"/>
</dbReference>
<gene>
    <name evidence="2" type="ORF">sS8_0021</name>
</gene>
<evidence type="ECO:0000313" key="3">
    <source>
        <dbReference type="Proteomes" id="UP000266313"/>
    </source>
</evidence>
<evidence type="ECO:0000256" key="1">
    <source>
        <dbReference type="SAM" id="Phobius"/>
    </source>
</evidence>
<protein>
    <submittedName>
        <fullName evidence="2">Uncharacterized protein</fullName>
    </submittedName>
</protein>
<dbReference type="Proteomes" id="UP000266313">
    <property type="component" value="Chromosome"/>
</dbReference>
<dbReference type="AlphaFoldDB" id="A0A286T5J9"/>
<name>A0A286T5J9_9GAMM</name>
<feature type="transmembrane region" description="Helical" evidence="1">
    <location>
        <begin position="31"/>
        <end position="49"/>
    </location>
</feature>
<keyword evidence="1" id="KW-0472">Membrane</keyword>
<accession>A0A286T5J9</accession>
<dbReference type="KEGG" id="mmai:sS8_0021"/>
<organism evidence="2 3">
    <name type="scientific">Methylocaldum marinum</name>
    <dbReference type="NCBI Taxonomy" id="1432792"/>
    <lineage>
        <taxon>Bacteria</taxon>
        <taxon>Pseudomonadati</taxon>
        <taxon>Pseudomonadota</taxon>
        <taxon>Gammaproteobacteria</taxon>
        <taxon>Methylococcales</taxon>
        <taxon>Methylococcaceae</taxon>
        <taxon>Methylocaldum</taxon>
    </lineage>
</organism>
<keyword evidence="1" id="KW-1133">Transmembrane helix</keyword>
<keyword evidence="1" id="KW-0812">Transmembrane</keyword>
<keyword evidence="3" id="KW-1185">Reference proteome</keyword>
<proteinExistence type="predicted"/>
<reference evidence="2 3" key="1">
    <citation type="submission" date="2016-12" db="EMBL/GenBank/DDBJ databases">
        <title>Genome sequencing of Methylocaldum marinum.</title>
        <authorList>
            <person name="Takeuchi M."/>
            <person name="Kamagata Y."/>
            <person name="Hiraoka S."/>
            <person name="Oshima K."/>
            <person name="Hattori M."/>
            <person name="Iwasaki W."/>
        </authorList>
    </citation>
    <scope>NUCLEOTIDE SEQUENCE [LARGE SCALE GENOMIC DNA]</scope>
    <source>
        <strain evidence="2 3">S8</strain>
    </source>
</reference>
<sequence>MFVLAIAAAALATEAFFSGASQPTYVEVAPLLTAVVASSGVLVALLAFSRDREKLAREREENRSKILLEQAKAGLDEVIELLQDQNNNRVIWVRAARVLLEATALGRGIKAPEYIKAYRLYEDKTRSELYRTLSTYNEETQERDPLPPQFFYGIKDWSRPISLDDAAREASPEVRVSSVSIDSVVPEPSLKPLAAKSVVAIFEFLEYPSDYTDPLQEVQVWQVDWDRSYGPSQGARRYVAHAEVTTAVGGKLHKREKSG</sequence>
<evidence type="ECO:0000313" key="2">
    <source>
        <dbReference type="EMBL" id="BBA31991.1"/>
    </source>
</evidence>